<comment type="subcellular location">
    <subcellularLocation>
        <location evidence="5">Cytoplasm</location>
    </subcellularLocation>
</comment>
<evidence type="ECO:0000256" key="2">
    <source>
        <dbReference type="ARBA" id="ARBA00022490"/>
    </source>
</evidence>
<dbReference type="RefSeq" id="WP_262067027.1">
    <property type="nucleotide sequence ID" value="NZ_JAMXOD010000021.1"/>
</dbReference>
<dbReference type="PANTHER" id="PTHR43420">
    <property type="entry name" value="ACETYLTRANSFERASE"/>
    <property type="match status" value="1"/>
</dbReference>
<dbReference type="GO" id="GO:0008999">
    <property type="term" value="F:protein-N-terminal-alanine acetyltransferase activity"/>
    <property type="evidence" value="ECO:0007669"/>
    <property type="project" value="UniProtKB-EC"/>
</dbReference>
<proteinExistence type="inferred from homology"/>
<dbReference type="PANTHER" id="PTHR43420:SF12">
    <property type="entry name" value="N-ACETYLTRANSFERASE DOMAIN-CONTAINING PROTEIN"/>
    <property type="match status" value="1"/>
</dbReference>
<comment type="catalytic activity">
    <reaction evidence="5">
        <text>N-terminal L-alanyl-[ribosomal protein bS18] + acetyl-CoA = N-terminal N(alpha)-acetyl-L-alanyl-[ribosomal protein bS18] + CoA + H(+)</text>
        <dbReference type="Rhea" id="RHEA:43756"/>
        <dbReference type="Rhea" id="RHEA-COMP:10676"/>
        <dbReference type="Rhea" id="RHEA-COMP:10677"/>
        <dbReference type="ChEBI" id="CHEBI:15378"/>
        <dbReference type="ChEBI" id="CHEBI:57287"/>
        <dbReference type="ChEBI" id="CHEBI:57288"/>
        <dbReference type="ChEBI" id="CHEBI:64718"/>
        <dbReference type="ChEBI" id="CHEBI:83683"/>
        <dbReference type="EC" id="2.3.1.266"/>
    </reaction>
</comment>
<dbReference type="EC" id="2.3.1.266" evidence="5"/>
<dbReference type="InterPro" id="IPR000182">
    <property type="entry name" value="GNAT_dom"/>
</dbReference>
<evidence type="ECO:0000256" key="4">
    <source>
        <dbReference type="ARBA" id="ARBA00023315"/>
    </source>
</evidence>
<comment type="similarity">
    <text evidence="1 5">Belongs to the acetyltransferase family. RimI subfamily.</text>
</comment>
<evidence type="ECO:0000256" key="3">
    <source>
        <dbReference type="ARBA" id="ARBA00022679"/>
    </source>
</evidence>
<comment type="function">
    <text evidence="5">Acetylates the N-terminal alanine of ribosomal protein bS18.</text>
</comment>
<dbReference type="InterPro" id="IPR016181">
    <property type="entry name" value="Acyl_CoA_acyltransferase"/>
</dbReference>
<dbReference type="SUPFAM" id="SSF55729">
    <property type="entry name" value="Acyl-CoA N-acyltransferases (Nat)"/>
    <property type="match status" value="1"/>
</dbReference>
<gene>
    <name evidence="7" type="primary">rimI</name>
    <name evidence="7" type="ORF">NK125_12655</name>
</gene>
<keyword evidence="2 5" id="KW-0963">Cytoplasm</keyword>
<evidence type="ECO:0000313" key="8">
    <source>
        <dbReference type="Proteomes" id="UP001523566"/>
    </source>
</evidence>
<dbReference type="GO" id="GO:0005840">
    <property type="term" value="C:ribosome"/>
    <property type="evidence" value="ECO:0007669"/>
    <property type="project" value="UniProtKB-KW"/>
</dbReference>
<dbReference type="Proteomes" id="UP001523566">
    <property type="component" value="Unassembled WGS sequence"/>
</dbReference>
<dbReference type="InterPro" id="IPR050680">
    <property type="entry name" value="YpeA/RimI_acetyltransf"/>
</dbReference>
<dbReference type="CDD" id="cd04301">
    <property type="entry name" value="NAT_SF"/>
    <property type="match status" value="1"/>
</dbReference>
<keyword evidence="8" id="KW-1185">Reference proteome</keyword>
<keyword evidence="4 7" id="KW-0012">Acyltransferase</keyword>
<dbReference type="InterPro" id="IPR006464">
    <property type="entry name" value="AcTrfase_RimI/Ard1"/>
</dbReference>
<evidence type="ECO:0000256" key="1">
    <source>
        <dbReference type="ARBA" id="ARBA00005395"/>
    </source>
</evidence>
<dbReference type="NCBIfam" id="TIGR01575">
    <property type="entry name" value="rimI"/>
    <property type="match status" value="1"/>
</dbReference>
<dbReference type="EMBL" id="JAMZFW010000021">
    <property type="protein sequence ID" value="MCP1103254.1"/>
    <property type="molecule type" value="Genomic_DNA"/>
</dbReference>
<dbReference type="PROSITE" id="PS51186">
    <property type="entry name" value="GNAT"/>
    <property type="match status" value="1"/>
</dbReference>
<keyword evidence="3 7" id="KW-0808">Transferase</keyword>
<accession>A0ABT1EC78</accession>
<evidence type="ECO:0000313" key="7">
    <source>
        <dbReference type="EMBL" id="MCP1103254.1"/>
    </source>
</evidence>
<dbReference type="Gene3D" id="3.40.630.30">
    <property type="match status" value="1"/>
</dbReference>
<dbReference type="Pfam" id="PF00583">
    <property type="entry name" value="Acetyltransf_1"/>
    <property type="match status" value="1"/>
</dbReference>
<protein>
    <recommendedName>
        <fullName evidence="5">[Ribosomal protein bS18]-alanine N-acetyltransferase</fullName>
        <ecNumber evidence="5">2.3.1.266</ecNumber>
    </recommendedName>
</protein>
<keyword evidence="7" id="KW-0687">Ribonucleoprotein</keyword>
<evidence type="ECO:0000256" key="5">
    <source>
        <dbReference type="RuleBase" id="RU363094"/>
    </source>
</evidence>
<organism evidence="7 8">
    <name type="scientific">Aequitasia blattaphilus</name>
    <dbReference type="NCBI Taxonomy" id="2949332"/>
    <lineage>
        <taxon>Bacteria</taxon>
        <taxon>Bacillati</taxon>
        <taxon>Bacillota</taxon>
        <taxon>Clostridia</taxon>
        <taxon>Lachnospirales</taxon>
        <taxon>Lachnospiraceae</taxon>
        <taxon>Aequitasia</taxon>
    </lineage>
</organism>
<evidence type="ECO:0000259" key="6">
    <source>
        <dbReference type="PROSITE" id="PS51186"/>
    </source>
</evidence>
<name>A0ABT1EC78_9FIRM</name>
<feature type="domain" description="N-acetyltransferase" evidence="6">
    <location>
        <begin position="2"/>
        <end position="146"/>
    </location>
</feature>
<comment type="caution">
    <text evidence="7">The sequence shown here is derived from an EMBL/GenBank/DDBJ whole genome shotgun (WGS) entry which is preliminary data.</text>
</comment>
<reference evidence="7 8" key="1">
    <citation type="journal article" date="2022" name="Genome Biol. Evol.">
        <title>Host diet, physiology and behaviors set the stage for Lachnospiraceae cladogenesis.</title>
        <authorList>
            <person name="Vera-Ponce De Leon A."/>
            <person name="Schneider M."/>
            <person name="Jahnes B.C."/>
            <person name="Sadowski V."/>
            <person name="Camuy-Velez L.A."/>
            <person name="Duan J."/>
            <person name="Sabree Z.L."/>
        </authorList>
    </citation>
    <scope>NUCLEOTIDE SEQUENCE [LARGE SCALE GENOMIC DNA]</scope>
    <source>
        <strain evidence="7 8">PAL113</strain>
    </source>
</reference>
<keyword evidence="7" id="KW-0689">Ribosomal protein</keyword>
<sequence length="147" mass="17050">MWEIREPGEKELVSICDMEKVSFSDAWSLKGIEDTSKRKEALILAAYDEEKIIGYVIAYFGGDEGEIMRLCVKDEYRRKKVASQLLLSLESKAEDREIRKIFLEVRESNEEGISFYTDYGFLKDGLRLNFYDNPKEAAILMSRELGK</sequence>